<dbReference type="EMBL" id="JACAZF010000001">
    <property type="protein sequence ID" value="KAF7315920.1"/>
    <property type="molecule type" value="Genomic_DNA"/>
</dbReference>
<gene>
    <name evidence="2" type="ORF">MIND_00108700</name>
</gene>
<evidence type="ECO:0000256" key="1">
    <source>
        <dbReference type="SAM" id="MobiDB-lite"/>
    </source>
</evidence>
<dbReference type="Proteomes" id="UP000636479">
    <property type="component" value="Unassembled WGS sequence"/>
</dbReference>
<feature type="region of interest" description="Disordered" evidence="1">
    <location>
        <begin position="328"/>
        <end position="350"/>
    </location>
</feature>
<dbReference type="OrthoDB" id="3070659at2759"/>
<comment type="caution">
    <text evidence="2">The sequence shown here is derived from an EMBL/GenBank/DDBJ whole genome shotgun (WGS) entry which is preliminary data.</text>
</comment>
<feature type="region of interest" description="Disordered" evidence="1">
    <location>
        <begin position="43"/>
        <end position="92"/>
    </location>
</feature>
<organism evidence="2 3">
    <name type="scientific">Mycena indigotica</name>
    <dbReference type="NCBI Taxonomy" id="2126181"/>
    <lineage>
        <taxon>Eukaryota</taxon>
        <taxon>Fungi</taxon>
        <taxon>Dikarya</taxon>
        <taxon>Basidiomycota</taxon>
        <taxon>Agaricomycotina</taxon>
        <taxon>Agaricomycetes</taxon>
        <taxon>Agaricomycetidae</taxon>
        <taxon>Agaricales</taxon>
        <taxon>Marasmiineae</taxon>
        <taxon>Mycenaceae</taxon>
        <taxon>Mycena</taxon>
    </lineage>
</organism>
<feature type="compositionally biased region" description="Low complexity" evidence="1">
    <location>
        <begin position="160"/>
        <end position="183"/>
    </location>
</feature>
<dbReference type="AlphaFoldDB" id="A0A8H6TBW2"/>
<reference evidence="2" key="1">
    <citation type="submission" date="2020-05" db="EMBL/GenBank/DDBJ databases">
        <title>Mycena genomes resolve the evolution of fungal bioluminescence.</title>
        <authorList>
            <person name="Tsai I.J."/>
        </authorList>
    </citation>
    <scope>NUCLEOTIDE SEQUENCE</scope>
    <source>
        <strain evidence="2">171206Taipei</strain>
    </source>
</reference>
<feature type="region of interest" description="Disordered" evidence="1">
    <location>
        <begin position="395"/>
        <end position="439"/>
    </location>
</feature>
<feature type="compositionally biased region" description="Low complexity" evidence="1">
    <location>
        <begin position="59"/>
        <end position="79"/>
    </location>
</feature>
<accession>A0A8H6TBW2</accession>
<feature type="region of interest" description="Disordered" evidence="1">
    <location>
        <begin position="300"/>
        <end position="319"/>
    </location>
</feature>
<feature type="compositionally biased region" description="Pro residues" evidence="1">
    <location>
        <begin position="148"/>
        <end position="159"/>
    </location>
</feature>
<evidence type="ECO:0000313" key="2">
    <source>
        <dbReference type="EMBL" id="KAF7315920.1"/>
    </source>
</evidence>
<protein>
    <submittedName>
        <fullName evidence="2">Uncharacterized protein</fullName>
    </submittedName>
</protein>
<feature type="region of interest" description="Disordered" evidence="1">
    <location>
        <begin position="127"/>
        <end position="196"/>
    </location>
</feature>
<proteinExistence type="predicted"/>
<sequence>MSLISMQHSPVKSRRRQGVSDLLVPPLHDQWRLTMTLDEDGVEIFDFPRPPSRDDNDSSSDGHSASSSPATTPATSPTTPNRPRSITRCKTIKPLIINKRALSPQTPINGDDDDDFYASHARNFVTLSPPLPPSFPRSMSPSIRTSPGPAPDCPLPATPSTPTHSRTLSSSSSCSPPNYSRPMSRPPPRSSIPADARLHDSVCSGDFFNHYATYAPLIQSRSHTPLVDLLATDDDEVLSLSPMMTVRNPDLDSDSDPLDLDVDPAQASLDKPLPLPPYKGWHTRPSDLASIPPLRSRWSTSTLSSIRDPPRNESSPFNFAKRYFSAPRVPRSSPVKENKSPKSKGKGKGKLTVGDVRVLLSPPAPVLQHSQSDSGCFSTSSSLPRISTDSTFITTRSEMGHSNSNYSSDEDDDADSITGLRPPIRRRKPIPAFLGMHAR</sequence>
<dbReference type="GeneID" id="59340549"/>
<evidence type="ECO:0000313" key="3">
    <source>
        <dbReference type="Proteomes" id="UP000636479"/>
    </source>
</evidence>
<dbReference type="RefSeq" id="XP_037225943.1">
    <property type="nucleotide sequence ID" value="XM_037358033.1"/>
</dbReference>
<name>A0A8H6TBW2_9AGAR</name>
<keyword evidence="3" id="KW-1185">Reference proteome</keyword>